<accession>A0A7C3PG28</accession>
<evidence type="ECO:0000256" key="2">
    <source>
        <dbReference type="ARBA" id="ARBA00022737"/>
    </source>
</evidence>
<dbReference type="InterPro" id="IPR036322">
    <property type="entry name" value="WD40_repeat_dom_sf"/>
</dbReference>
<sequence length="387" mass="42495">MILLMSLKRKYSRLRLIGFCGIVSFTLMACSSIQVGVDQARVVKQSHPNPTAMNRKRTVAIATFKGHSERVTSVAFSPDSQLIASASYDNTVKLWNPRTSQVIRTFLVQTTDEEHNQEYNLWVEASSKLAFSRDGKILTLGNGYNALIAWQVDTGQIVKKTRGRSSYTLGTAFSPDGHYFANALNRTSPASGSVSGLARFRPDQILQRLARIVYSQEAGDIGIWDVKTGQQIATIPKTGLPTSIAFSSDNQFLVSNAFGKISLWDLKSKKLLRTWLGYGSVAISPNNEFVAVNRFGSVKVWHLKTGKEIYSVEGECGVGEALTFSSDSKLLAASTAELNAITLWDVTAGERIVTLSSPQVWSITISPNSELLATGNSDNIVRVWKMQ</sequence>
<dbReference type="InterPro" id="IPR015943">
    <property type="entry name" value="WD40/YVTN_repeat-like_dom_sf"/>
</dbReference>
<dbReference type="InterPro" id="IPR001680">
    <property type="entry name" value="WD40_rpt"/>
</dbReference>
<keyword evidence="1 3" id="KW-0853">WD repeat</keyword>
<gene>
    <name evidence="4" type="ORF">ENR64_04685</name>
</gene>
<protein>
    <submittedName>
        <fullName evidence="4">WD40 repeat domain-containing protein</fullName>
    </submittedName>
</protein>
<dbReference type="AlphaFoldDB" id="A0A7C3PG28"/>
<evidence type="ECO:0000256" key="3">
    <source>
        <dbReference type="PROSITE-ProRule" id="PRU00221"/>
    </source>
</evidence>
<keyword evidence="2" id="KW-0677">Repeat</keyword>
<dbReference type="Gene3D" id="2.130.10.10">
    <property type="entry name" value="YVTN repeat-like/Quinoprotein amine dehydrogenase"/>
    <property type="match status" value="3"/>
</dbReference>
<dbReference type="SUPFAM" id="SSF50978">
    <property type="entry name" value="WD40 repeat-like"/>
    <property type="match status" value="1"/>
</dbReference>
<reference evidence="4" key="1">
    <citation type="journal article" date="2020" name="mSystems">
        <title>Genome- and Community-Level Interaction Insights into Carbon Utilization and Element Cycling Functions of Hydrothermarchaeota in Hydrothermal Sediment.</title>
        <authorList>
            <person name="Zhou Z."/>
            <person name="Liu Y."/>
            <person name="Xu W."/>
            <person name="Pan J."/>
            <person name="Luo Z.H."/>
            <person name="Li M."/>
        </authorList>
    </citation>
    <scope>NUCLEOTIDE SEQUENCE [LARGE SCALE GENOMIC DNA]</scope>
    <source>
        <strain evidence="4">SpSt-418</strain>
    </source>
</reference>
<dbReference type="PANTHER" id="PTHR22847:SF637">
    <property type="entry name" value="WD REPEAT DOMAIN 5B"/>
    <property type="match status" value="1"/>
</dbReference>
<proteinExistence type="predicted"/>
<dbReference type="Pfam" id="PF00400">
    <property type="entry name" value="WD40"/>
    <property type="match status" value="2"/>
</dbReference>
<feature type="repeat" description="WD" evidence="3">
    <location>
        <begin position="353"/>
        <end position="387"/>
    </location>
</feature>
<organism evidence="4">
    <name type="scientific">Oscillatoriales cyanobacterium SpSt-418</name>
    <dbReference type="NCBI Taxonomy" id="2282169"/>
    <lineage>
        <taxon>Bacteria</taxon>
        <taxon>Bacillati</taxon>
        <taxon>Cyanobacteriota</taxon>
        <taxon>Cyanophyceae</taxon>
        <taxon>Oscillatoriophycideae</taxon>
        <taxon>Oscillatoriales</taxon>
    </lineage>
</organism>
<dbReference type="EMBL" id="DSRU01000053">
    <property type="protein sequence ID" value="HFM97060.1"/>
    <property type="molecule type" value="Genomic_DNA"/>
</dbReference>
<dbReference type="PROSITE" id="PS50294">
    <property type="entry name" value="WD_REPEATS_REGION"/>
    <property type="match status" value="2"/>
</dbReference>
<feature type="repeat" description="WD" evidence="3">
    <location>
        <begin position="64"/>
        <end position="105"/>
    </location>
</feature>
<dbReference type="CDD" id="cd00200">
    <property type="entry name" value="WD40"/>
    <property type="match status" value="1"/>
</dbReference>
<dbReference type="PANTHER" id="PTHR22847">
    <property type="entry name" value="WD40 REPEAT PROTEIN"/>
    <property type="match status" value="1"/>
</dbReference>
<dbReference type="SMART" id="SM00320">
    <property type="entry name" value="WD40"/>
    <property type="match status" value="5"/>
</dbReference>
<dbReference type="PROSITE" id="PS50082">
    <property type="entry name" value="WD_REPEATS_2"/>
    <property type="match status" value="2"/>
</dbReference>
<comment type="caution">
    <text evidence="4">The sequence shown here is derived from an EMBL/GenBank/DDBJ whole genome shotgun (WGS) entry which is preliminary data.</text>
</comment>
<evidence type="ECO:0000313" key="4">
    <source>
        <dbReference type="EMBL" id="HFM97060.1"/>
    </source>
</evidence>
<name>A0A7C3PG28_9CYAN</name>
<evidence type="ECO:0000256" key="1">
    <source>
        <dbReference type="ARBA" id="ARBA00022574"/>
    </source>
</evidence>